<dbReference type="EMBL" id="RKMF01000011">
    <property type="protein sequence ID" value="ROZ62715.1"/>
    <property type="molecule type" value="Genomic_DNA"/>
</dbReference>
<dbReference type="Proteomes" id="UP000270616">
    <property type="component" value="Unassembled WGS sequence"/>
</dbReference>
<evidence type="ECO:0000313" key="2">
    <source>
        <dbReference type="Proteomes" id="UP000270616"/>
    </source>
</evidence>
<evidence type="ECO:0000313" key="1">
    <source>
        <dbReference type="EMBL" id="ROZ62715.1"/>
    </source>
</evidence>
<gene>
    <name evidence="1" type="ORF">EDL96_09510</name>
</gene>
<name>A0A3N3ZP60_9MICC</name>
<protein>
    <submittedName>
        <fullName evidence="1">Winged helix-turn-helix domain-containing protein</fullName>
    </submittedName>
</protein>
<comment type="caution">
    <text evidence="1">The sequence shown here is derived from an EMBL/GenBank/DDBJ whole genome shotgun (WGS) entry which is preliminary data.</text>
</comment>
<dbReference type="AlphaFoldDB" id="A0A3N3ZP60"/>
<organism evidence="1 2">
    <name type="scientific">Kocuria soli</name>
    <dbReference type="NCBI Taxonomy" id="2485125"/>
    <lineage>
        <taxon>Bacteria</taxon>
        <taxon>Bacillati</taxon>
        <taxon>Actinomycetota</taxon>
        <taxon>Actinomycetes</taxon>
        <taxon>Micrococcales</taxon>
        <taxon>Micrococcaceae</taxon>
        <taxon>Kocuria</taxon>
    </lineage>
</organism>
<dbReference type="PANTHER" id="PTHR30528:SF0">
    <property type="entry name" value="CYTOPLASMIC PROTEIN"/>
    <property type="match status" value="1"/>
</dbReference>
<dbReference type="PANTHER" id="PTHR30528">
    <property type="entry name" value="CYTOPLASMIC PROTEIN"/>
    <property type="match status" value="1"/>
</dbReference>
<dbReference type="OrthoDB" id="9787207at2"/>
<dbReference type="RefSeq" id="WP_123825551.1">
    <property type="nucleotide sequence ID" value="NZ_RKMF01000011.1"/>
</dbReference>
<dbReference type="InterPro" id="IPR009351">
    <property type="entry name" value="AlkZ-like"/>
</dbReference>
<dbReference type="Pfam" id="PF06224">
    <property type="entry name" value="AlkZ-like"/>
    <property type="match status" value="1"/>
</dbReference>
<accession>A0A3N3ZP60</accession>
<keyword evidence="2" id="KW-1185">Reference proteome</keyword>
<sequence>MPSGPITRTPARITLPAARRIALAAQGFLDPRPEPGQVTVRHLNRVIHRVGVVQIDSVNVLTRSHYLPFFSRLGVYDRATLDRLRDRAPRRLTEYWAHEASLIPPSTWPLLGFRMERAKHEAWGGMRRVHQEHPELVDAVLDEVRRRGPLTARECDGALSVDAPRREGAWGWNWSAVKTALEYLFWAGQITSAGRTTQFERRYVTPDKVLPSRVKVDPETAHLELMRIAARAHGIGTARCLRDYFRLGAAESGRALDTLVASGELELVEVPEWPGLVYLDPAARRPRKAEVEALVSPFDSLVWQRERTQALFGMRYRLEIYTPAQQRLHGYYVLPFVFGDTLVARVDLKADRVAGALIVKRCTWERDAPANARAALDRQLRLMAEWLELDGVIA</sequence>
<reference evidence="1 2" key="1">
    <citation type="submission" date="2018-10" db="EMBL/GenBank/DDBJ databases">
        <title>Kocuria sp. M5W7-7, whole genome shotgun sequence.</title>
        <authorList>
            <person name="Tuo L."/>
        </authorList>
    </citation>
    <scope>NUCLEOTIDE SEQUENCE [LARGE SCALE GENOMIC DNA]</scope>
    <source>
        <strain evidence="1 2">M5W7-7</strain>
    </source>
</reference>
<proteinExistence type="predicted"/>